<evidence type="ECO:0000256" key="1">
    <source>
        <dbReference type="SAM" id="MobiDB-lite"/>
    </source>
</evidence>
<evidence type="ECO:0000313" key="3">
    <source>
        <dbReference type="EMBL" id="PIK57681.1"/>
    </source>
</evidence>
<feature type="compositionally biased region" description="Basic and acidic residues" evidence="1">
    <location>
        <begin position="282"/>
        <end position="297"/>
    </location>
</feature>
<protein>
    <submittedName>
        <fullName evidence="3">Putative kin of IRRE-like protein 3</fullName>
    </submittedName>
</protein>
<gene>
    <name evidence="3" type="ORF">BSL78_05413</name>
</gene>
<accession>A0A2G8LBQ6</accession>
<keyword evidence="2" id="KW-0812">Transmembrane</keyword>
<evidence type="ECO:0000313" key="4">
    <source>
        <dbReference type="Proteomes" id="UP000230750"/>
    </source>
</evidence>
<proteinExistence type="predicted"/>
<feature type="transmembrane region" description="Helical" evidence="2">
    <location>
        <begin position="78"/>
        <end position="103"/>
    </location>
</feature>
<keyword evidence="4" id="KW-1185">Reference proteome</keyword>
<dbReference type="EMBL" id="MRZV01000135">
    <property type="protein sequence ID" value="PIK57681.1"/>
    <property type="molecule type" value="Genomic_DNA"/>
</dbReference>
<keyword evidence="2" id="KW-1133">Transmembrane helix</keyword>
<dbReference type="Gene3D" id="2.60.40.10">
    <property type="entry name" value="Immunoglobulins"/>
    <property type="match status" value="1"/>
</dbReference>
<dbReference type="OrthoDB" id="6413693at2759"/>
<feature type="region of interest" description="Disordered" evidence="1">
    <location>
        <begin position="147"/>
        <end position="205"/>
    </location>
</feature>
<dbReference type="STRING" id="307972.A0A2G8LBQ6"/>
<evidence type="ECO:0000256" key="2">
    <source>
        <dbReference type="SAM" id="Phobius"/>
    </source>
</evidence>
<organism evidence="3 4">
    <name type="scientific">Stichopus japonicus</name>
    <name type="common">Sea cucumber</name>
    <dbReference type="NCBI Taxonomy" id="307972"/>
    <lineage>
        <taxon>Eukaryota</taxon>
        <taxon>Metazoa</taxon>
        <taxon>Echinodermata</taxon>
        <taxon>Eleutherozoa</taxon>
        <taxon>Echinozoa</taxon>
        <taxon>Holothuroidea</taxon>
        <taxon>Aspidochirotacea</taxon>
        <taxon>Aspidochirotida</taxon>
        <taxon>Stichopodidae</taxon>
        <taxon>Apostichopus</taxon>
    </lineage>
</organism>
<dbReference type="SUPFAM" id="SSF48726">
    <property type="entry name" value="Immunoglobulin"/>
    <property type="match status" value="1"/>
</dbReference>
<feature type="region of interest" description="Disordered" evidence="1">
    <location>
        <begin position="272"/>
        <end position="313"/>
    </location>
</feature>
<comment type="caution">
    <text evidence="3">The sequence shown here is derived from an EMBL/GenBank/DDBJ whole genome shotgun (WGS) entry which is preliminary data.</text>
</comment>
<reference evidence="3 4" key="1">
    <citation type="journal article" date="2017" name="PLoS Biol.">
        <title>The sea cucumber genome provides insights into morphological evolution and visceral regeneration.</title>
        <authorList>
            <person name="Zhang X."/>
            <person name="Sun L."/>
            <person name="Yuan J."/>
            <person name="Sun Y."/>
            <person name="Gao Y."/>
            <person name="Zhang L."/>
            <person name="Li S."/>
            <person name="Dai H."/>
            <person name="Hamel J.F."/>
            <person name="Liu C."/>
            <person name="Yu Y."/>
            <person name="Liu S."/>
            <person name="Lin W."/>
            <person name="Guo K."/>
            <person name="Jin S."/>
            <person name="Xu P."/>
            <person name="Storey K.B."/>
            <person name="Huan P."/>
            <person name="Zhang T."/>
            <person name="Zhou Y."/>
            <person name="Zhang J."/>
            <person name="Lin C."/>
            <person name="Li X."/>
            <person name="Xing L."/>
            <person name="Huo D."/>
            <person name="Sun M."/>
            <person name="Wang L."/>
            <person name="Mercier A."/>
            <person name="Li F."/>
            <person name="Yang H."/>
            <person name="Xiang J."/>
        </authorList>
    </citation>
    <scope>NUCLEOTIDE SEQUENCE [LARGE SCALE GENOMIC DNA]</scope>
    <source>
        <strain evidence="3">Shaxun</strain>
        <tissue evidence="3">Muscle</tissue>
    </source>
</reference>
<name>A0A2G8LBQ6_STIJA</name>
<dbReference type="InterPro" id="IPR013783">
    <property type="entry name" value="Ig-like_fold"/>
</dbReference>
<dbReference type="AlphaFoldDB" id="A0A2G8LBQ6"/>
<feature type="compositionally biased region" description="Low complexity" evidence="1">
    <location>
        <begin position="298"/>
        <end position="307"/>
    </location>
</feature>
<sequence length="313" mass="35994">MNKNVLSSYWKVNTCWIVCRCTSGRFTVTEEERETGYAGVLTISKVHQSDYTEYNCTMINAMGSAEAIIVLEQQGLDFFFYIIIFVVSVALLIFILSILFMVYCKRKLQRSSASSSSTDEDEKKVKVEIIRKLSDLQLSDEERRKLARLDSRHSTRGTPSPPRYAEPVDYIPRRRDSWDDPTYRRLSIGSPTPPPYDDDDDDVDRRFSQRSSHEYMEAGDGPYKARKVSNGSYRDVQYESTLGGRRPLERDAYSNHSQYSENQGYGYFEEPRGISISGNRNGPDEKESLVHRDDVSRRSNLSMNSRNKLATNV</sequence>
<dbReference type="Proteomes" id="UP000230750">
    <property type="component" value="Unassembled WGS sequence"/>
</dbReference>
<keyword evidence="2" id="KW-0472">Membrane</keyword>
<dbReference type="InterPro" id="IPR036179">
    <property type="entry name" value="Ig-like_dom_sf"/>
</dbReference>
<feature type="compositionally biased region" description="Basic and acidic residues" evidence="1">
    <location>
        <begin position="171"/>
        <end position="183"/>
    </location>
</feature>